<dbReference type="Proteomes" id="UP001335100">
    <property type="component" value="Unassembled WGS sequence"/>
</dbReference>
<dbReference type="Gene3D" id="1.20.58.360">
    <property type="entry name" value="Shigella T3SS effector IpaH defines"/>
    <property type="match status" value="1"/>
</dbReference>
<gene>
    <name evidence="9" type="ORF">V0R50_14160</name>
</gene>
<evidence type="ECO:0000256" key="6">
    <source>
        <dbReference type="PROSITE-ProRule" id="PRU01398"/>
    </source>
</evidence>
<comment type="similarity">
    <text evidence="6">Belongs to the LRR-containing bacterial E3 ligase family.</text>
</comment>
<evidence type="ECO:0000256" key="5">
    <source>
        <dbReference type="ARBA" id="ARBA00023026"/>
    </source>
</evidence>
<keyword evidence="10" id="KW-1185">Reference proteome</keyword>
<keyword evidence="5" id="KW-0843">Virulence</keyword>
<reference evidence="9 10" key="1">
    <citation type="submission" date="2024-01" db="EMBL/GenBank/DDBJ databases">
        <title>Unpublished Manusciprt.</title>
        <authorList>
            <person name="Duman M."/>
            <person name="Valdes E.G."/>
            <person name="Ajmi N."/>
            <person name="Altun S."/>
            <person name="Saticioglu I.B."/>
        </authorList>
    </citation>
    <scope>NUCLEOTIDE SEQUENCE [LARGE SCALE GENOMIC DNA]</scope>
    <source>
        <strain evidence="9 10">148P</strain>
    </source>
</reference>
<keyword evidence="6" id="KW-0808">Transferase</keyword>
<evidence type="ECO:0000256" key="3">
    <source>
        <dbReference type="ARBA" id="ARBA00022614"/>
    </source>
</evidence>
<evidence type="ECO:0000313" key="9">
    <source>
        <dbReference type="EMBL" id="MEE1934372.1"/>
    </source>
</evidence>
<evidence type="ECO:0000313" key="10">
    <source>
        <dbReference type="Proteomes" id="UP001335100"/>
    </source>
</evidence>
<comment type="PTM">
    <text evidence="6">Ubiquitinated in the presence of host E1 ubiquitin-activating enzyme, E2 ubiquitin-conjugating enzyme and ubiquitin.</text>
</comment>
<dbReference type="EMBL" id="JAZDQJ010000014">
    <property type="protein sequence ID" value="MEE1934372.1"/>
    <property type="molecule type" value="Genomic_DNA"/>
</dbReference>
<keyword evidence="3" id="KW-0433">Leucine-rich repeat</keyword>
<keyword evidence="6" id="KW-1035">Host cytoplasm</keyword>
<keyword evidence="4" id="KW-0677">Repeat</keyword>
<feature type="region of interest" description="Disordered" evidence="7">
    <location>
        <begin position="1494"/>
        <end position="1530"/>
    </location>
</feature>
<comment type="catalytic activity">
    <reaction evidence="1">
        <text>S-ubiquitinyl-[E2 ubiquitin-conjugating enzyme]-L-cysteine + [acceptor protein]-L-lysine = [E2 ubiquitin-conjugating enzyme]-L-cysteine + N(6)-ubiquitinyl-[acceptor protein]-L-lysine.</text>
        <dbReference type="EC" id="2.3.2.27"/>
    </reaction>
</comment>
<accession>A0ABU7HS39</accession>
<dbReference type="EC" id="2.3.2.27" evidence="2"/>
<comment type="caution">
    <text evidence="9">The sequence shown here is derived from an EMBL/GenBank/DDBJ whole genome shotgun (WGS) entry which is preliminary data.</text>
</comment>
<sequence length="1799" mass="202485">MTADTPEPTDIHYQTVSQRVPRRLLETPAEQRQALRGALPAPMPWLEAASTQLPAVLTALQDEYRQHQVHARVVDSFLARVPSAEAFAEPLLRQALKDSFGLDLDLRRTFLFNAVRARVAESHIATADPVVRAFQAVKAGTQSLLLSALQNFEAFEAEDGGLRDGLRPSRIFTSDNGQVTEAATDVDLAPERFAALCRTLDLGGRYQRLIDQLFQPEPLAGESVEAAAINRQGRFKLFEQSSFRLSLHLARLQSRIDQACYEELLDVAKNGKASGDLERSLLSLWDVELTGIVLFFRPGRLVVYMPDEPEQPLQVFDHLQAFHASLRERLKDPAWRNYFLRFIPARAQASLMQRLQRTLYPKVWNPGGWYDEQFDPNASLGLGKQVFATPLFNVLLQRKMAAFRDDGLFHVVPTAVQDHKSTQDKIDYYLGLGFNLLNAAAFVVPVLGQVMLGVNAALLGYEVYEGFDSLAKGEREQAWGYFMDVAENLAIIAALGVVGAAAHRLPGNLPLAVRSMRPVTLGDGSVRLWKPDLSPFAYEVRLPAGLQADAQGLYSFQGRRWLSLDGRYYSVRTLLGEEGYRLEHPTRAGAYEPALRHNGNGGWLHELDTPEQWRGMQLFDRQGPLEASVSEDMARQALRISGVSEAELRQTLVASQRPPALLTDSLRRLALAQTSSAETFAADYQAAQAPLSRPAEVLHRRHPLPHVIAEEIVASATPEELDELTRAARVPLRLADEARLYQQQVRIARACEGLVLDREISLDSARLMLHALEALPDWPKHLRLGLYDGWIEGPRLMGIGEGTEPELGVIWDRQLPGEFCRVLFDNIPGVYRERLGLTDAATLWRKLQAQRLAPRQRLREWLGMPSIKPAFRSPMRLADGRIGLPLSGNGQGFFTEDELLDKLRILELDDVYVEDVLQALYRRGLDRAAINLRLNGLLDEMQALRTSLDRWALESANENLSARRQYSRERIGLALWEHWRRSILPELGQPPSRLILSQVQLADLPDQLPAFFRDRVQSLLLDDVAYREGVPHQVIIGENQVQELAGRFPNLARLEIHRGEWSTGLAQMIARAWPRLRALGLREIRSVISHQDMRTLATLDQLRWLDLRAMNTMEMGESALDGMTLDYLGLDRLGLENWPVWLHNEALARLGEVSLLGNRLSEVPSDILNNTEATEAPTRIVLLGNRLQYQALLDARLSERLQRRFTFDLGLSTTLDAELDSRVVEIRQLQDACRAWARDPVQGPLVPGVDQVAYRNRIARTLLLFWREELRGGGVALLSLEDLVLSNFPNRLPRFFYERVTRLDLTRFTGNRAALARFARQFPQLVELSLVAGRPLRTNVPEFLTEMPYLREVALVRMGLTIDQAAISVLARIPSLASLQLDGNRLGQITDMSGFNQRHLSFLGLAEMQISTWPEWLNAMVPIGTEQLNLDDNLLTTLPEFLLANHRMPDGAVEISLLNNPLTRDTMIRAHASQHYNRPYSFSMDLPDDILMMAPESHSSDSEGLSAEEDALSEDEADNPWSTGDAGQDARNLQVHNRLVAGGDAGSLLELIARLRHSADYRNRGTRGELAERVWNVLLAADQDVELRLALNGMAEEPLQQLHHQETCPDGIRLEFNQMELQVHTRQALRQIGAENRGPALFRLMRGIFRASTLDRIAREQAMARDEAEVRLAYRLRWAAQLELPLPPRSMLFRSVADVTPGELSRALNQVLKEEAGPQLAQFGAQCDFWVAYLREAFAERFKALKDGYEAEVLAVTATSPGQTPEQMAAQITALEEKFKRDEQALLESLTFEQALARP</sequence>
<dbReference type="InterPro" id="IPR050333">
    <property type="entry name" value="SLRP"/>
</dbReference>
<evidence type="ECO:0000256" key="2">
    <source>
        <dbReference type="ARBA" id="ARBA00012483"/>
    </source>
</evidence>
<name>A0ABU7HS39_9PSED</name>
<keyword evidence="6" id="KW-0832">Ubl conjugation</keyword>
<evidence type="ECO:0000256" key="1">
    <source>
        <dbReference type="ARBA" id="ARBA00000900"/>
    </source>
</evidence>
<proteinExistence type="inferred from homology"/>
<feature type="active site" description="Glycyl thioester intermediate" evidence="6">
    <location>
        <position position="1608"/>
    </location>
</feature>
<dbReference type="RefSeq" id="WP_330075146.1">
    <property type="nucleotide sequence ID" value="NZ_JAZDQJ010000014.1"/>
</dbReference>
<dbReference type="SUPFAM" id="SSF52058">
    <property type="entry name" value="L domain-like"/>
    <property type="match status" value="1"/>
</dbReference>
<evidence type="ECO:0000256" key="7">
    <source>
        <dbReference type="SAM" id="MobiDB-lite"/>
    </source>
</evidence>
<dbReference type="Gene3D" id="3.80.10.10">
    <property type="entry name" value="Ribonuclease Inhibitor"/>
    <property type="match status" value="2"/>
</dbReference>
<dbReference type="Pfam" id="PF20178">
    <property type="entry name" value="ToxA_N"/>
    <property type="match status" value="1"/>
</dbReference>
<feature type="compositionally biased region" description="Acidic residues" evidence="7">
    <location>
        <begin position="1506"/>
        <end position="1518"/>
    </location>
</feature>
<dbReference type="InterPro" id="IPR029487">
    <property type="entry name" value="NEL_dom"/>
</dbReference>
<dbReference type="Pfam" id="PF14496">
    <property type="entry name" value="NEL"/>
    <property type="match status" value="1"/>
</dbReference>
<organism evidence="9 10">
    <name type="scientific">Pseudomonas ulcerans</name>
    <dbReference type="NCBI Taxonomy" id="3115852"/>
    <lineage>
        <taxon>Bacteria</taxon>
        <taxon>Pseudomonadati</taxon>
        <taxon>Pseudomonadota</taxon>
        <taxon>Gammaproteobacteria</taxon>
        <taxon>Pseudomonadales</taxon>
        <taxon>Pseudomonadaceae</taxon>
        <taxon>Pseudomonas</taxon>
    </lineage>
</organism>
<dbReference type="PANTHER" id="PTHR45712">
    <property type="entry name" value="AGAP008170-PA"/>
    <property type="match status" value="1"/>
</dbReference>
<feature type="domain" description="NEL" evidence="8">
    <location>
        <begin position="1513"/>
        <end position="1799"/>
    </location>
</feature>
<dbReference type="InterPro" id="IPR046673">
    <property type="entry name" value="ToxA_N"/>
</dbReference>
<keyword evidence="6" id="KW-0833">Ubl conjugation pathway</keyword>
<keyword evidence="6" id="KW-0964">Secreted</keyword>
<protein>
    <recommendedName>
        <fullName evidence="2">RING-type E3 ubiquitin transferase</fullName>
        <ecNumber evidence="2">2.3.2.27</ecNumber>
    </recommendedName>
</protein>
<evidence type="ECO:0000256" key="4">
    <source>
        <dbReference type="ARBA" id="ARBA00022737"/>
    </source>
</evidence>
<dbReference type="InterPro" id="IPR032675">
    <property type="entry name" value="LRR_dom_sf"/>
</dbReference>
<evidence type="ECO:0000259" key="8">
    <source>
        <dbReference type="PROSITE" id="PS52053"/>
    </source>
</evidence>
<dbReference type="PROSITE" id="PS52053">
    <property type="entry name" value="NEL"/>
    <property type="match status" value="1"/>
</dbReference>
<dbReference type="PANTHER" id="PTHR45712:SF22">
    <property type="entry name" value="INSULIN-LIKE GROWTH FACTOR-BINDING PROTEIN COMPLEX ACID LABILE SUBUNIT"/>
    <property type="match status" value="1"/>
</dbReference>